<feature type="domain" description="ABC transporter" evidence="3">
    <location>
        <begin position="4"/>
        <end position="212"/>
    </location>
</feature>
<dbReference type="InterPro" id="IPR003593">
    <property type="entry name" value="AAA+_ATPase"/>
</dbReference>
<evidence type="ECO:0000256" key="1">
    <source>
        <dbReference type="ARBA" id="ARBA00022741"/>
    </source>
</evidence>
<evidence type="ECO:0000256" key="2">
    <source>
        <dbReference type="ARBA" id="ARBA00022840"/>
    </source>
</evidence>
<evidence type="ECO:0000313" key="4">
    <source>
        <dbReference type="EMBL" id="MCQ5121675.1"/>
    </source>
</evidence>
<keyword evidence="5" id="KW-1185">Reference proteome</keyword>
<proteinExistence type="predicted"/>
<name>A0ABT1SLX5_9FIRM</name>
<dbReference type="Pfam" id="PF00005">
    <property type="entry name" value="ABC_tran"/>
    <property type="match status" value="1"/>
</dbReference>
<dbReference type="EMBL" id="JANGCH010000005">
    <property type="protein sequence ID" value="MCQ5121675.1"/>
    <property type="molecule type" value="Genomic_DNA"/>
</dbReference>
<protein>
    <submittedName>
        <fullName evidence="4">Bacteriocin export ABC transporter</fullName>
    </submittedName>
</protein>
<dbReference type="InterPro" id="IPR017871">
    <property type="entry name" value="ABC_transporter-like_CS"/>
</dbReference>
<evidence type="ECO:0000259" key="3">
    <source>
        <dbReference type="PROSITE" id="PS50893"/>
    </source>
</evidence>
<dbReference type="PROSITE" id="PS50893">
    <property type="entry name" value="ABC_TRANSPORTER_2"/>
    <property type="match status" value="1"/>
</dbReference>
<keyword evidence="1" id="KW-0547">Nucleotide-binding</keyword>
<organism evidence="4 5">
    <name type="scientific">Massilicoli timonensis</name>
    <dbReference type="NCBI Taxonomy" id="2015901"/>
    <lineage>
        <taxon>Bacteria</taxon>
        <taxon>Bacillati</taxon>
        <taxon>Bacillota</taxon>
        <taxon>Erysipelotrichia</taxon>
        <taxon>Erysipelotrichales</taxon>
        <taxon>Erysipelotrichaceae</taxon>
        <taxon>Massilicoli</taxon>
    </lineage>
</organism>
<comment type="caution">
    <text evidence="4">The sequence shown here is derived from an EMBL/GenBank/DDBJ whole genome shotgun (WGS) entry which is preliminary data.</text>
</comment>
<dbReference type="NCBIfam" id="TIGR03608">
    <property type="entry name" value="L_ocin_972_ABC"/>
    <property type="match status" value="1"/>
</dbReference>
<dbReference type="InterPro" id="IPR027417">
    <property type="entry name" value="P-loop_NTPase"/>
</dbReference>
<dbReference type="Proteomes" id="UP001524435">
    <property type="component" value="Unassembled WGS sequence"/>
</dbReference>
<sequence>MEYVKVSHLKKGFDHHVLFEQLDLLFEKGTLSAVVGESGSGKSTLLNILGLLEKADEGTVEYEGYGMVKMNSAAASRLLRYEIGYLFQNYALIDQKSVSYNLDLALAYRKDKKQKEELKKQALASVHLDEEILSKKVFALSGGEQQRVAMARLLLKPCNLILADEPTGNLDEGNRDEIIKLLKELARSGKIVIVVTHDLSIAKQCDQMIRLD</sequence>
<dbReference type="SMART" id="SM00382">
    <property type="entry name" value="AAA"/>
    <property type="match status" value="1"/>
</dbReference>
<evidence type="ECO:0000313" key="5">
    <source>
        <dbReference type="Proteomes" id="UP001524435"/>
    </source>
</evidence>
<dbReference type="InterPro" id="IPR019895">
    <property type="entry name" value="L_ocin_972_ABC"/>
</dbReference>
<accession>A0ABT1SLX5</accession>
<dbReference type="InterPro" id="IPR003439">
    <property type="entry name" value="ABC_transporter-like_ATP-bd"/>
</dbReference>
<dbReference type="PANTHER" id="PTHR42798:SF4">
    <property type="entry name" value="ABC TRANSPORTER DOMAIN-CONTAINING PROTEIN"/>
    <property type="match status" value="1"/>
</dbReference>
<keyword evidence="2" id="KW-0067">ATP-binding</keyword>
<dbReference type="SUPFAM" id="SSF52540">
    <property type="entry name" value="P-loop containing nucleoside triphosphate hydrolases"/>
    <property type="match status" value="1"/>
</dbReference>
<dbReference type="PANTHER" id="PTHR42798">
    <property type="entry name" value="LIPOPROTEIN-RELEASING SYSTEM ATP-BINDING PROTEIN LOLD"/>
    <property type="match status" value="1"/>
</dbReference>
<reference evidence="4 5" key="1">
    <citation type="submission" date="2022-06" db="EMBL/GenBank/DDBJ databases">
        <title>Isolation of gut microbiota from human fecal samples.</title>
        <authorList>
            <person name="Pamer E.G."/>
            <person name="Barat B."/>
            <person name="Waligurski E."/>
            <person name="Medina S."/>
            <person name="Paddock L."/>
            <person name="Mostad J."/>
        </authorList>
    </citation>
    <scope>NUCLEOTIDE SEQUENCE [LARGE SCALE GENOMIC DNA]</scope>
    <source>
        <strain evidence="4 5">DFI.6.1</strain>
    </source>
</reference>
<dbReference type="PROSITE" id="PS00211">
    <property type="entry name" value="ABC_TRANSPORTER_1"/>
    <property type="match status" value="1"/>
</dbReference>
<dbReference type="RefSeq" id="WP_178200764.1">
    <property type="nucleotide sequence ID" value="NZ_CALVCM010000005.1"/>
</dbReference>
<gene>
    <name evidence="4" type="ORF">NE663_05300</name>
</gene>
<dbReference type="Gene3D" id="3.40.50.300">
    <property type="entry name" value="P-loop containing nucleotide triphosphate hydrolases"/>
    <property type="match status" value="1"/>
</dbReference>